<evidence type="ECO:0000256" key="2">
    <source>
        <dbReference type="ARBA" id="ARBA00022692"/>
    </source>
</evidence>
<feature type="transmembrane region" description="Helical" evidence="5">
    <location>
        <begin position="121"/>
        <end position="139"/>
    </location>
</feature>
<organism evidence="6 7">
    <name type="scientific">Asterophora parasitica</name>
    <dbReference type="NCBI Taxonomy" id="117018"/>
    <lineage>
        <taxon>Eukaryota</taxon>
        <taxon>Fungi</taxon>
        <taxon>Dikarya</taxon>
        <taxon>Basidiomycota</taxon>
        <taxon>Agaricomycotina</taxon>
        <taxon>Agaricomycetes</taxon>
        <taxon>Agaricomycetidae</taxon>
        <taxon>Agaricales</taxon>
        <taxon>Tricholomatineae</taxon>
        <taxon>Lyophyllaceae</taxon>
        <taxon>Asterophora</taxon>
    </lineage>
</organism>
<dbReference type="EMBL" id="JABCKV010001818">
    <property type="protein sequence ID" value="KAG5639870.1"/>
    <property type="molecule type" value="Genomic_DNA"/>
</dbReference>
<dbReference type="SUPFAM" id="SSF103473">
    <property type="entry name" value="MFS general substrate transporter"/>
    <property type="match status" value="1"/>
</dbReference>
<accession>A0A9P7K8E7</accession>
<comment type="caution">
    <text evidence="6">The sequence shown here is derived from an EMBL/GenBank/DDBJ whole genome shotgun (WGS) entry which is preliminary data.</text>
</comment>
<dbReference type="AlphaFoldDB" id="A0A9P7K8E7"/>
<reference evidence="6" key="2">
    <citation type="submission" date="2021-10" db="EMBL/GenBank/DDBJ databases">
        <title>Phylogenomics reveals ancestral predisposition of the termite-cultivated fungus Termitomyces towards a domesticated lifestyle.</title>
        <authorList>
            <person name="Auxier B."/>
            <person name="Grum-Grzhimaylo A."/>
            <person name="Cardenas M.E."/>
            <person name="Lodge J.D."/>
            <person name="Laessoe T."/>
            <person name="Pedersen O."/>
            <person name="Smith M.E."/>
            <person name="Kuyper T.W."/>
            <person name="Franco-Molano E.A."/>
            <person name="Baroni T.J."/>
            <person name="Aanen D.K."/>
        </authorList>
    </citation>
    <scope>NUCLEOTIDE SEQUENCE</scope>
    <source>
        <strain evidence="6">AP01</strain>
        <tissue evidence="6">Mycelium</tissue>
    </source>
</reference>
<evidence type="ECO:0008006" key="8">
    <source>
        <dbReference type="Google" id="ProtNLM"/>
    </source>
</evidence>
<proteinExistence type="predicted"/>
<feature type="transmembrane region" description="Helical" evidence="5">
    <location>
        <begin position="23"/>
        <end position="41"/>
    </location>
</feature>
<reference evidence="6" key="1">
    <citation type="submission" date="2020-07" db="EMBL/GenBank/DDBJ databases">
        <authorList>
            <person name="Nieuwenhuis M."/>
            <person name="Van De Peppel L.J.J."/>
        </authorList>
    </citation>
    <scope>NUCLEOTIDE SEQUENCE</scope>
    <source>
        <strain evidence="6">AP01</strain>
        <tissue evidence="6">Mycelium</tissue>
    </source>
</reference>
<protein>
    <recommendedName>
        <fullName evidence="8">MFS general substrate transporter</fullName>
    </recommendedName>
</protein>
<dbReference type="PANTHER" id="PTHR23510:SF64">
    <property type="entry name" value="INNER MEMBRANE TRANSPORT PROTEIN YAJR"/>
    <property type="match status" value="1"/>
</dbReference>
<feature type="non-terminal residue" evidence="6">
    <location>
        <position position="183"/>
    </location>
</feature>
<dbReference type="GO" id="GO:0016020">
    <property type="term" value="C:membrane"/>
    <property type="evidence" value="ECO:0007669"/>
    <property type="project" value="UniProtKB-SubCell"/>
</dbReference>
<feature type="transmembrane region" description="Helical" evidence="5">
    <location>
        <begin position="87"/>
        <end position="109"/>
    </location>
</feature>
<keyword evidence="2 5" id="KW-0812">Transmembrane</keyword>
<name>A0A9P7K8E7_9AGAR</name>
<dbReference type="OrthoDB" id="2015447at2759"/>
<dbReference type="InterPro" id="IPR051068">
    <property type="entry name" value="MFS_Domain-Containing_Protein"/>
</dbReference>
<evidence type="ECO:0000313" key="6">
    <source>
        <dbReference type="EMBL" id="KAG5639870.1"/>
    </source>
</evidence>
<gene>
    <name evidence="6" type="ORF">DXG03_002739</name>
</gene>
<evidence type="ECO:0000313" key="7">
    <source>
        <dbReference type="Proteomes" id="UP000775547"/>
    </source>
</evidence>
<comment type="subcellular location">
    <subcellularLocation>
        <location evidence="1">Membrane</location>
        <topology evidence="1">Multi-pass membrane protein</topology>
    </subcellularLocation>
</comment>
<keyword evidence="4 5" id="KW-0472">Membrane</keyword>
<evidence type="ECO:0000256" key="4">
    <source>
        <dbReference type="ARBA" id="ARBA00023136"/>
    </source>
</evidence>
<dbReference type="PANTHER" id="PTHR23510">
    <property type="entry name" value="INNER MEMBRANE TRANSPORT PROTEIN YAJR"/>
    <property type="match status" value="1"/>
</dbReference>
<evidence type="ECO:0000256" key="5">
    <source>
        <dbReference type="SAM" id="Phobius"/>
    </source>
</evidence>
<sequence>MEVCSHVYNICCPLTAAKGGYKLPLHISCGAGILGHILYALAYRFNYLYLILIGRIVSGVSFTFLMYCKRYCSDPRLVGVRRRTTLAAWLVIGQGLGFTLGPFAGGLFYKVGFRGEVWNGFTAPAWVMAGVWSMFWVAVGKWFQDVPPEEEEEAMTATVPTVAAGVDEIALQHIPAPTGVPGP</sequence>
<evidence type="ECO:0000256" key="3">
    <source>
        <dbReference type="ARBA" id="ARBA00022989"/>
    </source>
</evidence>
<keyword evidence="7" id="KW-1185">Reference proteome</keyword>
<dbReference type="Gene3D" id="1.20.1250.20">
    <property type="entry name" value="MFS general substrate transporter like domains"/>
    <property type="match status" value="1"/>
</dbReference>
<dbReference type="InterPro" id="IPR036259">
    <property type="entry name" value="MFS_trans_sf"/>
</dbReference>
<keyword evidence="3 5" id="KW-1133">Transmembrane helix</keyword>
<feature type="transmembrane region" description="Helical" evidence="5">
    <location>
        <begin position="47"/>
        <end position="67"/>
    </location>
</feature>
<evidence type="ECO:0000256" key="1">
    <source>
        <dbReference type="ARBA" id="ARBA00004141"/>
    </source>
</evidence>
<dbReference type="Proteomes" id="UP000775547">
    <property type="component" value="Unassembled WGS sequence"/>
</dbReference>